<feature type="domain" description="Pyrrolo-quinoline quinone repeat" evidence="5">
    <location>
        <begin position="123"/>
        <end position="340"/>
    </location>
</feature>
<organism evidence="6 7">
    <name type="scientific">Salinimonas iocasae</name>
    <dbReference type="NCBI Taxonomy" id="2572577"/>
    <lineage>
        <taxon>Bacteria</taxon>
        <taxon>Pseudomonadati</taxon>
        <taxon>Pseudomonadota</taxon>
        <taxon>Gammaproteobacteria</taxon>
        <taxon>Alteromonadales</taxon>
        <taxon>Alteromonadaceae</taxon>
        <taxon>Alteromonas/Salinimonas group</taxon>
        <taxon>Salinimonas</taxon>
    </lineage>
</organism>
<evidence type="ECO:0000259" key="5">
    <source>
        <dbReference type="Pfam" id="PF13360"/>
    </source>
</evidence>
<dbReference type="EMBL" id="CP039852">
    <property type="protein sequence ID" value="QCZ92980.1"/>
    <property type="molecule type" value="Genomic_DNA"/>
</dbReference>
<evidence type="ECO:0000313" key="7">
    <source>
        <dbReference type="Proteomes" id="UP000304912"/>
    </source>
</evidence>
<proteinExistence type="inferred from homology"/>
<evidence type="ECO:0000256" key="2">
    <source>
        <dbReference type="ARBA" id="ARBA00023136"/>
    </source>
</evidence>
<keyword evidence="2 4" id="KW-0472">Membrane</keyword>
<reference evidence="6 7" key="1">
    <citation type="submission" date="2019-04" db="EMBL/GenBank/DDBJ databases">
        <title>Salinimonas iocasae sp. nov., a halophilic bacterium isolated from the outer tube casing of tubeworms in Okinawa Trough.</title>
        <authorList>
            <person name="Zhang H."/>
            <person name="Wang H."/>
            <person name="Li C."/>
        </authorList>
    </citation>
    <scope>NUCLEOTIDE SEQUENCE [LARGE SCALE GENOMIC DNA]</scope>
    <source>
        <strain evidence="6 7">KX18D6</strain>
    </source>
</reference>
<dbReference type="SUPFAM" id="SSF50998">
    <property type="entry name" value="Quinoprotein alcohol dehydrogenase-like"/>
    <property type="match status" value="1"/>
</dbReference>
<dbReference type="NCBIfam" id="TIGR03300">
    <property type="entry name" value="assembly_YfgL"/>
    <property type="match status" value="1"/>
</dbReference>
<dbReference type="InterPro" id="IPR018391">
    <property type="entry name" value="PQQ_b-propeller_rpt"/>
</dbReference>
<evidence type="ECO:0000256" key="4">
    <source>
        <dbReference type="HAMAP-Rule" id="MF_00923"/>
    </source>
</evidence>
<feature type="signal peptide" evidence="4">
    <location>
        <begin position="1"/>
        <end position="37"/>
    </location>
</feature>
<name>A0A5B7YBT5_9ALTE</name>
<dbReference type="HAMAP" id="MF_00923">
    <property type="entry name" value="OM_assembly_BamB"/>
    <property type="match status" value="1"/>
</dbReference>
<comment type="subcellular location">
    <subcellularLocation>
        <location evidence="4">Cell outer membrane</location>
    </subcellularLocation>
</comment>
<comment type="function">
    <text evidence="4">Part of the outer membrane protein assembly complex, which is involved in assembly and insertion of beta-barrel proteins into the outer membrane.</text>
</comment>
<gene>
    <name evidence="4 6" type="primary">bamB</name>
    <name evidence="6" type="ORF">FBQ74_05505</name>
</gene>
<evidence type="ECO:0000256" key="3">
    <source>
        <dbReference type="ARBA" id="ARBA00023237"/>
    </source>
</evidence>
<protein>
    <recommendedName>
        <fullName evidence="4">Outer membrane protein assembly factor BamB</fullName>
    </recommendedName>
</protein>
<dbReference type="InterPro" id="IPR002372">
    <property type="entry name" value="PQQ_rpt_dom"/>
</dbReference>
<keyword evidence="7" id="KW-1185">Reference proteome</keyword>
<dbReference type="InterPro" id="IPR015943">
    <property type="entry name" value="WD40/YVTN_repeat-like_dom_sf"/>
</dbReference>
<dbReference type="Gene3D" id="2.130.10.10">
    <property type="entry name" value="YVTN repeat-like/Quinoprotein amine dehydrogenase"/>
    <property type="match status" value="1"/>
</dbReference>
<dbReference type="PANTHER" id="PTHR34512">
    <property type="entry name" value="CELL SURFACE PROTEIN"/>
    <property type="match status" value="1"/>
</dbReference>
<dbReference type="OrthoDB" id="5173551at2"/>
<dbReference type="InterPro" id="IPR011047">
    <property type="entry name" value="Quinoprotein_ADH-like_sf"/>
</dbReference>
<dbReference type="Pfam" id="PF13360">
    <property type="entry name" value="PQQ_2"/>
    <property type="match status" value="2"/>
</dbReference>
<dbReference type="RefSeq" id="WP_139755728.1">
    <property type="nucleotide sequence ID" value="NZ_CP039852.1"/>
</dbReference>
<comment type="subunit">
    <text evidence="4">Part of the Bam complex.</text>
</comment>
<dbReference type="GO" id="GO:0043165">
    <property type="term" value="P:Gram-negative-bacterium-type cell outer membrane assembly"/>
    <property type="evidence" value="ECO:0007669"/>
    <property type="project" value="UniProtKB-UniRule"/>
</dbReference>
<keyword evidence="1 4" id="KW-0732">Signal</keyword>
<dbReference type="NCBIfam" id="NF008351">
    <property type="entry name" value="PRK11138.1"/>
    <property type="match status" value="1"/>
</dbReference>
<dbReference type="Proteomes" id="UP000304912">
    <property type="component" value="Chromosome"/>
</dbReference>
<evidence type="ECO:0000256" key="1">
    <source>
        <dbReference type="ARBA" id="ARBA00022729"/>
    </source>
</evidence>
<feature type="chain" id="PRO_5023399049" description="Outer membrane protein assembly factor BamB" evidence="4">
    <location>
        <begin position="38"/>
        <end position="424"/>
    </location>
</feature>
<sequence precursor="true">MSQVTHGQLRRVSKALGLSLALSVTLTGCTTVSNWFADDEEIEIRTLKPIEAKFQPEIVWETSVGDGVGDYFSRLRPVTDGETVYMASRHGEVAALDVETGDERWEKDFASYSDDSMLSGLTQLWESGKSARIGGLTLEGDVLYMGTENGSVLALNSKDGSLLWSASVAGEILAPPAVAENILVVNTGAGTLYALDAETGEQLWFNEADVPPLSLRGISAPVAANGGTLVGTPTGKVQVNVLDSGMIAWETAITTPSGATELERIVDVDVTPVLYGGIVYAISYNGTLAAVELRSGRVIWKREYSSYRDLSMDGNQLFLVDKNSTVYGLDRRNGVELWSQSTLKRRNLTEAQPVGDHLVVGDRWGYLHWLEKDSGTIVARYDLGGDDEDESVYVSPIKVGDNIIAVTEDGTIAMLTSGPTETAD</sequence>
<dbReference type="KEGG" id="salk:FBQ74_05505"/>
<keyword evidence="3 4" id="KW-0998">Cell outer membrane</keyword>
<dbReference type="AlphaFoldDB" id="A0A5B7YBT5"/>
<evidence type="ECO:0000313" key="6">
    <source>
        <dbReference type="EMBL" id="QCZ92980.1"/>
    </source>
</evidence>
<comment type="similarity">
    <text evidence="4">Belongs to the BamB family.</text>
</comment>
<dbReference type="GO" id="GO:0051205">
    <property type="term" value="P:protein insertion into membrane"/>
    <property type="evidence" value="ECO:0007669"/>
    <property type="project" value="UniProtKB-UniRule"/>
</dbReference>
<feature type="domain" description="Pyrrolo-quinoline quinone repeat" evidence="5">
    <location>
        <begin position="58"/>
        <end position="111"/>
    </location>
</feature>
<dbReference type="PANTHER" id="PTHR34512:SF30">
    <property type="entry name" value="OUTER MEMBRANE PROTEIN ASSEMBLY FACTOR BAMB"/>
    <property type="match status" value="1"/>
</dbReference>
<accession>A0A5B7YBT5</accession>
<dbReference type="GO" id="GO:0009279">
    <property type="term" value="C:cell outer membrane"/>
    <property type="evidence" value="ECO:0007669"/>
    <property type="project" value="UniProtKB-SubCell"/>
</dbReference>
<dbReference type="SMART" id="SM00564">
    <property type="entry name" value="PQQ"/>
    <property type="match status" value="6"/>
</dbReference>
<dbReference type="InterPro" id="IPR017687">
    <property type="entry name" value="BamB"/>
</dbReference>